<evidence type="ECO:0000256" key="3">
    <source>
        <dbReference type="ARBA" id="ARBA00022898"/>
    </source>
</evidence>
<sequence length="376" mass="39896">MHPLRDLTLEDLRRRTSVKWREYDPDVLPLWVAEMDVRLAEPIARAVSRAVAEGDTGYPHGTGYAEAFAAFAAGRWSWAVDPARTALVADVMTGIVEALGLVTSPGDPVVVNPPVYPPFFGYVEHAGRSVVEAPLGDQGRLDLDALEAAFIHAGAEGRPATYLLCNPQNPTAVVHTAAELAGVAALAQTYGVRVVVDEIHAPLVVEGFVPYLSVPGTANAFSLVSATKAWNLAGMKAALLVAGEDAAADLARLPEVVGHGPSHFGDLAHTTAFREGGDWLDALHTDLADNRKLLAELLAAHLPGARWAEGPGTFLAWIDCRELGLGDDPAVAFLERGRVAVNSGLPFHSGAGHVRLNFGTTPEVLTEALERMGRVV</sequence>
<dbReference type="GO" id="GO:0030170">
    <property type="term" value="F:pyridoxal phosphate binding"/>
    <property type="evidence" value="ECO:0007669"/>
    <property type="project" value="InterPro"/>
</dbReference>
<reference evidence="7" key="1">
    <citation type="submission" date="2019-09" db="EMBL/GenBank/DDBJ databases">
        <authorList>
            <person name="Li J."/>
        </authorList>
    </citation>
    <scope>NUCLEOTIDE SEQUENCE [LARGE SCALE GENOMIC DNA]</scope>
    <source>
        <strain evidence="7">JCM 14732</strain>
    </source>
</reference>
<dbReference type="InterPro" id="IPR004839">
    <property type="entry name" value="Aminotransferase_I/II_large"/>
</dbReference>
<comment type="cofactor">
    <cofactor evidence="1">
        <name>pyridoxal 5'-phosphate</name>
        <dbReference type="ChEBI" id="CHEBI:597326"/>
    </cofactor>
</comment>
<dbReference type="OrthoDB" id="3224382at2"/>
<comment type="caution">
    <text evidence="7">The sequence shown here is derived from an EMBL/GenBank/DDBJ whole genome shotgun (WGS) entry which is preliminary data.</text>
</comment>
<keyword evidence="7" id="KW-0032">Aminotransferase</keyword>
<keyword evidence="7" id="KW-0808">Transferase</keyword>
<dbReference type="CDD" id="cd00609">
    <property type="entry name" value="AAT_like"/>
    <property type="match status" value="1"/>
</dbReference>
<evidence type="ECO:0000256" key="1">
    <source>
        <dbReference type="ARBA" id="ARBA00001933"/>
    </source>
</evidence>
<evidence type="ECO:0000313" key="8">
    <source>
        <dbReference type="Proteomes" id="UP000380867"/>
    </source>
</evidence>
<evidence type="ECO:0000256" key="4">
    <source>
        <dbReference type="ARBA" id="ARBA00023239"/>
    </source>
</evidence>
<dbReference type="SUPFAM" id="SSF53383">
    <property type="entry name" value="PLP-dependent transferases"/>
    <property type="match status" value="1"/>
</dbReference>
<protein>
    <recommendedName>
        <fullName evidence="2">cysteine-S-conjugate beta-lyase</fullName>
        <ecNumber evidence="2">4.4.1.13</ecNumber>
    </recommendedName>
</protein>
<dbReference type="PANTHER" id="PTHR43525">
    <property type="entry name" value="PROTEIN MALY"/>
    <property type="match status" value="1"/>
</dbReference>
<evidence type="ECO:0000313" key="7">
    <source>
        <dbReference type="EMBL" id="KAA1396003.1"/>
    </source>
</evidence>
<feature type="domain" description="Aminotransferase class I/classII large" evidence="6">
    <location>
        <begin position="52"/>
        <end position="371"/>
    </location>
</feature>
<dbReference type="InterPro" id="IPR015421">
    <property type="entry name" value="PyrdxlP-dep_Trfase_major"/>
</dbReference>
<gene>
    <name evidence="7" type="ORF">ESP70_017915</name>
</gene>
<dbReference type="RefSeq" id="WP_149690650.1">
    <property type="nucleotide sequence ID" value="NZ_SDPQ02000003.1"/>
</dbReference>
<keyword evidence="8" id="KW-1185">Reference proteome</keyword>
<dbReference type="AlphaFoldDB" id="A0A5M4FC70"/>
<dbReference type="InterPro" id="IPR015422">
    <property type="entry name" value="PyrdxlP-dep_Trfase_small"/>
</dbReference>
<keyword evidence="3" id="KW-0663">Pyridoxal phosphate</keyword>
<dbReference type="InterPro" id="IPR015424">
    <property type="entry name" value="PyrdxlP-dep_Trfase"/>
</dbReference>
<proteinExistence type="inferred from homology"/>
<comment type="similarity">
    <text evidence="5">Belongs to the class-II pyridoxal-phosphate-dependent aminotransferase family. MalY/PatB cystathionine beta-lyase subfamily.</text>
</comment>
<evidence type="ECO:0000256" key="2">
    <source>
        <dbReference type="ARBA" id="ARBA00012224"/>
    </source>
</evidence>
<dbReference type="GO" id="GO:0047804">
    <property type="term" value="F:cysteine-S-conjugate beta-lyase activity"/>
    <property type="evidence" value="ECO:0007669"/>
    <property type="project" value="UniProtKB-EC"/>
</dbReference>
<keyword evidence="4" id="KW-0456">Lyase</keyword>
<evidence type="ECO:0000256" key="5">
    <source>
        <dbReference type="ARBA" id="ARBA00037974"/>
    </source>
</evidence>
<dbReference type="GO" id="GO:0008483">
    <property type="term" value="F:transaminase activity"/>
    <property type="evidence" value="ECO:0007669"/>
    <property type="project" value="UniProtKB-KW"/>
</dbReference>
<evidence type="ECO:0000259" key="6">
    <source>
        <dbReference type="Pfam" id="PF00155"/>
    </source>
</evidence>
<dbReference type="EC" id="4.4.1.13" evidence="2"/>
<name>A0A5M4FC70_9ACTN</name>
<dbReference type="InterPro" id="IPR051798">
    <property type="entry name" value="Class-II_PLP-Dep_Aminotrans"/>
</dbReference>
<dbReference type="PANTHER" id="PTHR43525:SF2">
    <property type="entry name" value="CYSTATHIONINE BETA-LYASE-RELATED"/>
    <property type="match status" value="1"/>
</dbReference>
<organism evidence="7 8">
    <name type="scientific">Aeromicrobium ginsengisoli</name>
    <dbReference type="NCBI Taxonomy" id="363867"/>
    <lineage>
        <taxon>Bacteria</taxon>
        <taxon>Bacillati</taxon>
        <taxon>Actinomycetota</taxon>
        <taxon>Actinomycetes</taxon>
        <taxon>Propionibacteriales</taxon>
        <taxon>Nocardioidaceae</taxon>
        <taxon>Aeromicrobium</taxon>
    </lineage>
</organism>
<accession>A0A5M4FC70</accession>
<dbReference type="Pfam" id="PF00155">
    <property type="entry name" value="Aminotran_1_2"/>
    <property type="match status" value="1"/>
</dbReference>
<dbReference type="Gene3D" id="3.90.1150.10">
    <property type="entry name" value="Aspartate Aminotransferase, domain 1"/>
    <property type="match status" value="1"/>
</dbReference>
<dbReference type="Proteomes" id="UP000380867">
    <property type="component" value="Unassembled WGS sequence"/>
</dbReference>
<dbReference type="Gene3D" id="3.40.640.10">
    <property type="entry name" value="Type I PLP-dependent aspartate aminotransferase-like (Major domain)"/>
    <property type="match status" value="1"/>
</dbReference>
<dbReference type="EMBL" id="SDPQ02000003">
    <property type="protein sequence ID" value="KAA1396003.1"/>
    <property type="molecule type" value="Genomic_DNA"/>
</dbReference>